<comment type="caution">
    <text evidence="3">The sequence shown here is derived from an EMBL/GenBank/DDBJ whole genome shotgun (WGS) entry which is preliminary data.</text>
</comment>
<dbReference type="EMBL" id="MCBQ01004020">
    <property type="protein sequence ID" value="RKF81008.1"/>
    <property type="molecule type" value="Genomic_DNA"/>
</dbReference>
<proteinExistence type="predicted"/>
<name>A0A420J2L1_9PEZI</name>
<evidence type="ECO:0000259" key="2">
    <source>
        <dbReference type="Pfam" id="PF25597"/>
    </source>
</evidence>
<dbReference type="AlphaFoldDB" id="A0A420J2L1"/>
<organism evidence="3 4">
    <name type="scientific">Golovinomyces cichoracearum</name>
    <dbReference type="NCBI Taxonomy" id="62708"/>
    <lineage>
        <taxon>Eukaryota</taxon>
        <taxon>Fungi</taxon>
        <taxon>Dikarya</taxon>
        <taxon>Ascomycota</taxon>
        <taxon>Pezizomycotina</taxon>
        <taxon>Leotiomycetes</taxon>
        <taxon>Erysiphales</taxon>
        <taxon>Erysiphaceae</taxon>
        <taxon>Golovinomyces</taxon>
    </lineage>
</organism>
<keyword evidence="4" id="KW-1185">Reference proteome</keyword>
<protein>
    <recommendedName>
        <fullName evidence="2">Retroviral polymerase SH3-like domain-containing protein</fullName>
    </recommendedName>
</protein>
<dbReference type="Proteomes" id="UP000283383">
    <property type="component" value="Unassembled WGS sequence"/>
</dbReference>
<feature type="compositionally biased region" description="Low complexity" evidence="1">
    <location>
        <begin position="203"/>
        <end position="213"/>
    </location>
</feature>
<feature type="domain" description="Retroviral polymerase SH3-like" evidence="2">
    <location>
        <begin position="29"/>
        <end position="80"/>
    </location>
</feature>
<dbReference type="InterPro" id="IPR057670">
    <property type="entry name" value="SH3_retrovirus"/>
</dbReference>
<sequence>MNLSKLPAIYLTKPRDIDLATKHRTKAPPKIHKLSARAAVGYLIGYDGANKFRIWSPSLNIIVVTRGVTFDENTIYDPKDAIQDSNLIIENETLEAIDEFSINNSTRHPHQLADTIEDTINWRSIYDSPSIYSIIGNDNESEKADKIFQTDKSILLEDDNPQNRHAEVYCTPQSFQKYSDVNREINYDNSSHTNDTLRDDSSHSLLSSVTPTA</sequence>
<evidence type="ECO:0000313" key="3">
    <source>
        <dbReference type="EMBL" id="RKF81008.1"/>
    </source>
</evidence>
<dbReference type="Pfam" id="PF25597">
    <property type="entry name" value="SH3_retrovirus"/>
    <property type="match status" value="1"/>
</dbReference>
<feature type="non-terminal residue" evidence="3">
    <location>
        <position position="213"/>
    </location>
</feature>
<reference evidence="3 4" key="1">
    <citation type="journal article" date="2018" name="BMC Genomics">
        <title>Comparative genome analyses reveal sequence features reflecting distinct modes of host-adaptation between dicot and monocot powdery mildew.</title>
        <authorList>
            <person name="Wu Y."/>
            <person name="Ma X."/>
            <person name="Pan Z."/>
            <person name="Kale S.D."/>
            <person name="Song Y."/>
            <person name="King H."/>
            <person name="Zhang Q."/>
            <person name="Presley C."/>
            <person name="Deng X."/>
            <person name="Wei C.I."/>
            <person name="Xiao S."/>
        </authorList>
    </citation>
    <scope>NUCLEOTIDE SEQUENCE [LARGE SCALE GENOMIC DNA]</scope>
    <source>
        <strain evidence="3">UMSG3</strain>
    </source>
</reference>
<gene>
    <name evidence="3" type="ORF">GcM3_040027</name>
</gene>
<feature type="region of interest" description="Disordered" evidence="1">
    <location>
        <begin position="187"/>
        <end position="213"/>
    </location>
</feature>
<accession>A0A420J2L1</accession>
<evidence type="ECO:0000256" key="1">
    <source>
        <dbReference type="SAM" id="MobiDB-lite"/>
    </source>
</evidence>
<evidence type="ECO:0000313" key="4">
    <source>
        <dbReference type="Proteomes" id="UP000283383"/>
    </source>
</evidence>